<dbReference type="InterPro" id="IPR011990">
    <property type="entry name" value="TPR-like_helical_dom_sf"/>
</dbReference>
<dbReference type="InterPro" id="IPR019734">
    <property type="entry name" value="TPR_rpt"/>
</dbReference>
<gene>
    <name evidence="2" type="ORF">E1757_05875</name>
</gene>
<organism evidence="2 3">
    <name type="scientific">Paenibacillus piri</name>
    <dbReference type="NCBI Taxonomy" id="2547395"/>
    <lineage>
        <taxon>Bacteria</taxon>
        <taxon>Bacillati</taxon>
        <taxon>Bacillota</taxon>
        <taxon>Bacilli</taxon>
        <taxon>Bacillales</taxon>
        <taxon>Paenibacillaceae</taxon>
        <taxon>Paenibacillus</taxon>
    </lineage>
</organism>
<feature type="repeat" description="TPR" evidence="1">
    <location>
        <begin position="151"/>
        <end position="184"/>
    </location>
</feature>
<reference evidence="2 3" key="1">
    <citation type="submission" date="2019-03" db="EMBL/GenBank/DDBJ databases">
        <title>This is whole genome sequence of Paenibacillus sp MS74 strain.</title>
        <authorList>
            <person name="Trinh H.N."/>
        </authorList>
    </citation>
    <scope>NUCLEOTIDE SEQUENCE [LARGE SCALE GENOMIC DNA]</scope>
    <source>
        <strain evidence="2 3">MS74</strain>
    </source>
</reference>
<dbReference type="OrthoDB" id="2370959at2"/>
<name>A0A4R5KXB0_9BACL</name>
<protein>
    <submittedName>
        <fullName evidence="2">Uncharacterized protein</fullName>
    </submittedName>
</protein>
<sequence length="210" mass="24232">MFKQLFASMNELLNEVNDQYATASVAQKKELQHKIHTLKAMSDTYIEEWLLFEEKLAAFFQLHHPAQAGDLMDPELQGKRTAAFVKGQGYYKLLMFNESIREFAAIVEKQPDFNLARIYLAMSHLQIGETAESYSQFQFVSQITDNNRLKAIAYSAMGCIQIQYRNMDRAFEYFSLAYYSDPTSIEPLVDLGLCAELKGKLYFLHDPARH</sequence>
<comment type="caution">
    <text evidence="2">The sequence shown here is derived from an EMBL/GenBank/DDBJ whole genome shotgun (WGS) entry which is preliminary data.</text>
</comment>
<dbReference type="Gene3D" id="1.25.40.10">
    <property type="entry name" value="Tetratricopeptide repeat domain"/>
    <property type="match status" value="1"/>
</dbReference>
<keyword evidence="3" id="KW-1185">Reference proteome</keyword>
<dbReference type="AlphaFoldDB" id="A0A4R5KXB0"/>
<evidence type="ECO:0000313" key="2">
    <source>
        <dbReference type="EMBL" id="TDF99828.1"/>
    </source>
</evidence>
<dbReference type="SUPFAM" id="SSF48452">
    <property type="entry name" value="TPR-like"/>
    <property type="match status" value="1"/>
</dbReference>
<proteinExistence type="predicted"/>
<dbReference type="EMBL" id="SMRT01000002">
    <property type="protein sequence ID" value="TDF99828.1"/>
    <property type="molecule type" value="Genomic_DNA"/>
</dbReference>
<evidence type="ECO:0000256" key="1">
    <source>
        <dbReference type="PROSITE-ProRule" id="PRU00339"/>
    </source>
</evidence>
<dbReference type="Proteomes" id="UP000295636">
    <property type="component" value="Unassembled WGS sequence"/>
</dbReference>
<accession>A0A4R5KXB0</accession>
<evidence type="ECO:0000313" key="3">
    <source>
        <dbReference type="Proteomes" id="UP000295636"/>
    </source>
</evidence>
<keyword evidence="1" id="KW-0802">TPR repeat</keyword>
<dbReference type="PROSITE" id="PS50005">
    <property type="entry name" value="TPR"/>
    <property type="match status" value="1"/>
</dbReference>